<name>A0A6I2F782_9MICO</name>
<gene>
    <name evidence="1" type="ORF">GE115_09555</name>
</gene>
<evidence type="ECO:0000313" key="1">
    <source>
        <dbReference type="EMBL" id="MRG60114.1"/>
    </source>
</evidence>
<comment type="caution">
    <text evidence="1">The sequence shown here is derived from an EMBL/GenBank/DDBJ whole genome shotgun (WGS) entry which is preliminary data.</text>
</comment>
<dbReference type="Proteomes" id="UP000431080">
    <property type="component" value="Unassembled WGS sequence"/>
</dbReference>
<protein>
    <submittedName>
        <fullName evidence="1">Uncharacterized protein</fullName>
    </submittedName>
</protein>
<evidence type="ECO:0000313" key="2">
    <source>
        <dbReference type="Proteomes" id="UP000431080"/>
    </source>
</evidence>
<proteinExistence type="predicted"/>
<dbReference type="AlphaFoldDB" id="A0A6I2F782"/>
<organism evidence="1 2">
    <name type="scientific">Agromyces agglutinans</name>
    <dbReference type="NCBI Taxonomy" id="2662258"/>
    <lineage>
        <taxon>Bacteria</taxon>
        <taxon>Bacillati</taxon>
        <taxon>Actinomycetota</taxon>
        <taxon>Actinomycetes</taxon>
        <taxon>Micrococcales</taxon>
        <taxon>Microbacteriaceae</taxon>
        <taxon>Agromyces</taxon>
    </lineage>
</organism>
<dbReference type="RefSeq" id="WP_153684563.1">
    <property type="nucleotide sequence ID" value="NZ_WJIF01000004.1"/>
</dbReference>
<sequence length="339" mass="37174">MDFMDMPQIGPIDVEPDVIAAKGEPLDVLLARLGAPAPNPVDNGPDDTEPVPSDGWRVLDDRHGFVLGAPADGDGARWRVARLDVSSDALAGGRLHVYPDQHALRPSRRNRGRGLELRWPEVTRSDPDLDHLWIDVVNTGDERWIPNGDGFYVTATLVGPGRDGGSFAFVAGREGESAVPLDPGEHGRVRARLAMSGLDDLEPAEYEVHAWLMDLSIRTSEPLRVQLTPEWIARRRAEAAPRRPPPDERAHLESRLAMLRAMVAARAQLPQIVELLLEPSPDRGASIDRIAELLGCSPADARGVYMMSLDRFDRHGPDRLAMELQQLERALSGQEAPGG</sequence>
<dbReference type="EMBL" id="WJIF01000004">
    <property type="protein sequence ID" value="MRG60114.1"/>
    <property type="molecule type" value="Genomic_DNA"/>
</dbReference>
<reference evidence="1 2" key="1">
    <citation type="submission" date="2019-10" db="EMBL/GenBank/DDBJ databases">
        <authorList>
            <person name="Nie G."/>
            <person name="Ming H."/>
            <person name="Yi B."/>
        </authorList>
    </citation>
    <scope>NUCLEOTIDE SEQUENCE [LARGE SCALE GENOMIC DNA]</scope>
    <source>
        <strain evidence="1 2">CFH 90414</strain>
    </source>
</reference>
<keyword evidence="2" id="KW-1185">Reference proteome</keyword>
<accession>A0A6I2F782</accession>